<reference evidence="3 4" key="1">
    <citation type="submission" date="2013-08" db="EMBL/GenBank/DDBJ databases">
        <title>Genomic analysis of Lysobacter defluvii.</title>
        <authorList>
            <person name="Wang Q."/>
            <person name="Wang G."/>
        </authorList>
    </citation>
    <scope>NUCLEOTIDE SEQUENCE [LARGE SCALE GENOMIC DNA]</scope>
    <source>
        <strain evidence="3 4">IMMIB APB-9</strain>
    </source>
</reference>
<dbReference type="OrthoDB" id="9770043at2"/>
<gene>
    <name evidence="3" type="ORF">N791_13130</name>
</gene>
<evidence type="ECO:0000313" key="4">
    <source>
        <dbReference type="Proteomes" id="UP000030003"/>
    </source>
</evidence>
<feature type="domain" description="Glucose/Sorbosone dehydrogenase" evidence="2">
    <location>
        <begin position="51"/>
        <end position="378"/>
    </location>
</feature>
<organism evidence="3 4">
    <name type="scientific">Lysobacter defluvii IMMIB APB-9 = DSM 18482</name>
    <dbReference type="NCBI Taxonomy" id="1385515"/>
    <lineage>
        <taxon>Bacteria</taxon>
        <taxon>Pseudomonadati</taxon>
        <taxon>Pseudomonadota</taxon>
        <taxon>Gammaproteobacteria</taxon>
        <taxon>Lysobacterales</taxon>
        <taxon>Lysobacteraceae</taxon>
        <taxon>Novilysobacter</taxon>
    </lineage>
</organism>
<proteinExistence type="predicted"/>
<feature type="signal peptide" evidence="1">
    <location>
        <begin position="1"/>
        <end position="20"/>
    </location>
</feature>
<dbReference type="Proteomes" id="UP000030003">
    <property type="component" value="Unassembled WGS sequence"/>
</dbReference>
<evidence type="ECO:0000259" key="2">
    <source>
        <dbReference type="Pfam" id="PF07995"/>
    </source>
</evidence>
<dbReference type="Pfam" id="PF07995">
    <property type="entry name" value="GSDH"/>
    <property type="match status" value="1"/>
</dbReference>
<dbReference type="PANTHER" id="PTHR19328">
    <property type="entry name" value="HEDGEHOG-INTERACTING PROTEIN"/>
    <property type="match status" value="1"/>
</dbReference>
<dbReference type="PANTHER" id="PTHR19328:SF75">
    <property type="entry name" value="ALDOSE SUGAR DEHYDROGENASE YLII"/>
    <property type="match status" value="1"/>
</dbReference>
<keyword evidence="1" id="KW-0732">Signal</keyword>
<dbReference type="SUPFAM" id="SSF50952">
    <property type="entry name" value="Soluble quinoprotein glucose dehydrogenase"/>
    <property type="match status" value="1"/>
</dbReference>
<evidence type="ECO:0000313" key="3">
    <source>
        <dbReference type="EMBL" id="KGO98898.1"/>
    </source>
</evidence>
<evidence type="ECO:0000256" key="1">
    <source>
        <dbReference type="SAM" id="SignalP"/>
    </source>
</evidence>
<dbReference type="PROSITE" id="PS51257">
    <property type="entry name" value="PROKAR_LIPOPROTEIN"/>
    <property type="match status" value="1"/>
</dbReference>
<dbReference type="RefSeq" id="WP_052106645.1">
    <property type="nucleotide sequence ID" value="NZ_AUHT01000007.1"/>
</dbReference>
<feature type="chain" id="PRO_5001966607" evidence="1">
    <location>
        <begin position="21"/>
        <end position="394"/>
    </location>
</feature>
<dbReference type="EMBL" id="AVBH01000042">
    <property type="protein sequence ID" value="KGO98898.1"/>
    <property type="molecule type" value="Genomic_DNA"/>
</dbReference>
<dbReference type="eggNOG" id="COG2133">
    <property type="taxonomic scope" value="Bacteria"/>
</dbReference>
<dbReference type="AlphaFoldDB" id="A0A0A0M7C7"/>
<dbReference type="InterPro" id="IPR011041">
    <property type="entry name" value="Quinoprot_gluc/sorb_DH_b-prop"/>
</dbReference>
<accession>A0A0A0M7C7</accession>
<name>A0A0A0M7C7_9GAMM</name>
<comment type="caution">
    <text evidence="3">The sequence shown here is derived from an EMBL/GenBank/DDBJ whole genome shotgun (WGS) entry which is preliminary data.</text>
</comment>
<dbReference type="Gene3D" id="2.120.10.30">
    <property type="entry name" value="TolB, C-terminal domain"/>
    <property type="match status" value="1"/>
</dbReference>
<protein>
    <submittedName>
        <fullName evidence="3">Glucose dehydrogenase</fullName>
    </submittedName>
</protein>
<keyword evidence="4" id="KW-1185">Reference proteome</keyword>
<dbReference type="STRING" id="1385515.GCA_000423325_01339"/>
<sequence>MARFPLPQHLLAASCLAVLAACSSGTSNSTPAPAQATAPAGPYVTEDIAVFQEPWAMAFLPDGRLLVTEKAGRLQLVGADGGATPVEGVPDVAYGGQGGLGDVALHPDFANNRLVYISYAEAGEGGTAGAAVARARLELEGGTPALSGLEVIWRQVPKVRGQGHYAHRLLFGPDGYLWISSGDRQKFDPAQDMESNMGKLLRLNDDGSVPADNPFADQGGVAAQVWALGLRNPLGIDFDAEGRLWEVEMGPKGGDELNLIERGGNYGYPLVSNGDHYDGRPIPDHSTDPSFIAPVLDWTPVISPGGLLIYSGDAFPQWQGDAFIPGLSSQALVRVELDGDQAREAERLDLGGRIRAVEQGPDGSIWVLQDGEDASLLKLSPPAAPVEEGTAPDA</sequence>
<dbReference type="InterPro" id="IPR012938">
    <property type="entry name" value="Glc/Sorbosone_DH"/>
</dbReference>
<dbReference type="InterPro" id="IPR011042">
    <property type="entry name" value="6-blade_b-propeller_TolB-like"/>
</dbReference>